<gene>
    <name evidence="1" type="ORF">BDN72DRAFT_864213</name>
</gene>
<keyword evidence="2" id="KW-1185">Reference proteome</keyword>
<dbReference type="EMBL" id="ML208750">
    <property type="protein sequence ID" value="TFK60636.1"/>
    <property type="molecule type" value="Genomic_DNA"/>
</dbReference>
<name>A0ACD3A4M8_9AGAR</name>
<proteinExistence type="predicted"/>
<reference evidence="1 2" key="1">
    <citation type="journal article" date="2019" name="Nat. Ecol. Evol.">
        <title>Megaphylogeny resolves global patterns of mushroom evolution.</title>
        <authorList>
            <person name="Varga T."/>
            <person name="Krizsan K."/>
            <person name="Foldi C."/>
            <person name="Dima B."/>
            <person name="Sanchez-Garcia M."/>
            <person name="Sanchez-Ramirez S."/>
            <person name="Szollosi G.J."/>
            <person name="Szarkandi J.G."/>
            <person name="Papp V."/>
            <person name="Albert L."/>
            <person name="Andreopoulos W."/>
            <person name="Angelini C."/>
            <person name="Antonin V."/>
            <person name="Barry K.W."/>
            <person name="Bougher N.L."/>
            <person name="Buchanan P."/>
            <person name="Buyck B."/>
            <person name="Bense V."/>
            <person name="Catcheside P."/>
            <person name="Chovatia M."/>
            <person name="Cooper J."/>
            <person name="Damon W."/>
            <person name="Desjardin D."/>
            <person name="Finy P."/>
            <person name="Geml J."/>
            <person name="Haridas S."/>
            <person name="Hughes K."/>
            <person name="Justo A."/>
            <person name="Karasinski D."/>
            <person name="Kautmanova I."/>
            <person name="Kiss B."/>
            <person name="Kocsube S."/>
            <person name="Kotiranta H."/>
            <person name="LaButti K.M."/>
            <person name="Lechner B.E."/>
            <person name="Liimatainen K."/>
            <person name="Lipzen A."/>
            <person name="Lukacs Z."/>
            <person name="Mihaltcheva S."/>
            <person name="Morgado L.N."/>
            <person name="Niskanen T."/>
            <person name="Noordeloos M.E."/>
            <person name="Ohm R.A."/>
            <person name="Ortiz-Santana B."/>
            <person name="Ovrebo C."/>
            <person name="Racz N."/>
            <person name="Riley R."/>
            <person name="Savchenko A."/>
            <person name="Shiryaev A."/>
            <person name="Soop K."/>
            <person name="Spirin V."/>
            <person name="Szebenyi C."/>
            <person name="Tomsovsky M."/>
            <person name="Tulloss R.E."/>
            <person name="Uehling J."/>
            <person name="Grigoriev I.V."/>
            <person name="Vagvolgyi C."/>
            <person name="Papp T."/>
            <person name="Martin F.M."/>
            <person name="Miettinen O."/>
            <person name="Hibbett D.S."/>
            <person name="Nagy L.G."/>
        </authorList>
    </citation>
    <scope>NUCLEOTIDE SEQUENCE [LARGE SCALE GENOMIC DNA]</scope>
    <source>
        <strain evidence="1 2">NL-1719</strain>
    </source>
</reference>
<protein>
    <submittedName>
        <fullName evidence="1">Uncharacterized protein</fullName>
    </submittedName>
</protein>
<sequence>MTTILGSNRVRDIFKHVFGFINVRRGCQVDGSGNLLVYHGSVKTAGTEPEYMDAAGIPVPVLWIRQIFAQIFNWDNGRAGLVDHSQNTVYCIPYVGRPFSLYTLDCEKANHSPKENIQLGPLRQSELDWVVQLCHLRRRSTKSTKVHESQKDKLYEREGESHNISPPESLKFRVPANLKLMEVDSRPRNLEHLVISFWGIGEFREPLDIGQVFRNVDTRVEEPFDSGS</sequence>
<evidence type="ECO:0000313" key="2">
    <source>
        <dbReference type="Proteomes" id="UP000308600"/>
    </source>
</evidence>
<dbReference type="Proteomes" id="UP000308600">
    <property type="component" value="Unassembled WGS sequence"/>
</dbReference>
<organism evidence="1 2">
    <name type="scientific">Pluteus cervinus</name>
    <dbReference type="NCBI Taxonomy" id="181527"/>
    <lineage>
        <taxon>Eukaryota</taxon>
        <taxon>Fungi</taxon>
        <taxon>Dikarya</taxon>
        <taxon>Basidiomycota</taxon>
        <taxon>Agaricomycotina</taxon>
        <taxon>Agaricomycetes</taxon>
        <taxon>Agaricomycetidae</taxon>
        <taxon>Agaricales</taxon>
        <taxon>Pluteineae</taxon>
        <taxon>Pluteaceae</taxon>
        <taxon>Pluteus</taxon>
    </lineage>
</organism>
<evidence type="ECO:0000313" key="1">
    <source>
        <dbReference type="EMBL" id="TFK60636.1"/>
    </source>
</evidence>
<accession>A0ACD3A4M8</accession>